<dbReference type="AlphaFoldDB" id="F2U7S1"/>
<dbReference type="SMART" id="SM00332">
    <property type="entry name" value="PP2Cc"/>
    <property type="match status" value="1"/>
</dbReference>
<dbReference type="InterPro" id="IPR000222">
    <property type="entry name" value="PP2C_BS"/>
</dbReference>
<dbReference type="eggNOG" id="KOG0697">
    <property type="taxonomic scope" value="Eukaryota"/>
</dbReference>
<evidence type="ECO:0000313" key="8">
    <source>
        <dbReference type="Proteomes" id="UP000007799"/>
    </source>
</evidence>
<evidence type="ECO:0000256" key="2">
    <source>
        <dbReference type="ARBA" id="ARBA00022801"/>
    </source>
</evidence>
<dbReference type="Proteomes" id="UP000007799">
    <property type="component" value="Unassembled WGS sequence"/>
</dbReference>
<dbReference type="PROSITE" id="PS51746">
    <property type="entry name" value="PPM_2"/>
    <property type="match status" value="1"/>
</dbReference>
<keyword evidence="2 4" id="KW-0378">Hydrolase</keyword>
<comment type="similarity">
    <text evidence="4">Belongs to the PP2C family.</text>
</comment>
<keyword evidence="3 4" id="KW-0904">Protein phosphatase</keyword>
<dbReference type="InParanoid" id="F2U7S1"/>
<evidence type="ECO:0000256" key="3">
    <source>
        <dbReference type="ARBA" id="ARBA00022912"/>
    </source>
</evidence>
<feature type="compositionally biased region" description="Basic and acidic residues" evidence="5">
    <location>
        <begin position="310"/>
        <end position="329"/>
    </location>
</feature>
<dbReference type="GO" id="GO:0004722">
    <property type="term" value="F:protein serine/threonine phosphatase activity"/>
    <property type="evidence" value="ECO:0007669"/>
    <property type="project" value="InterPro"/>
</dbReference>
<keyword evidence="1" id="KW-0479">Metal-binding</keyword>
<organism evidence="8">
    <name type="scientific">Salpingoeca rosetta (strain ATCC 50818 / BSB-021)</name>
    <dbReference type="NCBI Taxonomy" id="946362"/>
    <lineage>
        <taxon>Eukaryota</taxon>
        <taxon>Choanoflagellata</taxon>
        <taxon>Craspedida</taxon>
        <taxon>Salpingoecidae</taxon>
        <taxon>Salpingoeca</taxon>
    </lineage>
</organism>
<dbReference type="CDD" id="cd00143">
    <property type="entry name" value="PP2Cc"/>
    <property type="match status" value="1"/>
</dbReference>
<dbReference type="InterPro" id="IPR001932">
    <property type="entry name" value="PPM-type_phosphatase-like_dom"/>
</dbReference>
<protein>
    <recommendedName>
        <fullName evidence="6">PPM-type phosphatase domain-containing protein</fullName>
    </recommendedName>
</protein>
<dbReference type="STRING" id="946362.F2U7S1"/>
<feature type="region of interest" description="Disordered" evidence="5">
    <location>
        <begin position="299"/>
        <end position="365"/>
    </location>
</feature>
<feature type="domain" description="PPM-type phosphatase" evidence="6">
    <location>
        <begin position="24"/>
        <end position="294"/>
    </location>
</feature>
<dbReference type="GeneID" id="16075232"/>
<dbReference type="Pfam" id="PF00481">
    <property type="entry name" value="PP2C"/>
    <property type="match status" value="1"/>
</dbReference>
<dbReference type="GO" id="GO:0046872">
    <property type="term" value="F:metal ion binding"/>
    <property type="evidence" value="ECO:0007669"/>
    <property type="project" value="UniProtKB-KW"/>
</dbReference>
<name>F2U7S1_SALR5</name>
<accession>F2U7S1</accession>
<dbReference type="FunFam" id="3.60.40.10:FF:000075">
    <property type="entry name" value="Protein phosphatase 2C, putative"/>
    <property type="match status" value="1"/>
</dbReference>
<dbReference type="SUPFAM" id="SSF81606">
    <property type="entry name" value="PP2C-like"/>
    <property type="match status" value="1"/>
</dbReference>
<dbReference type="OMA" id="WGRVNAN"/>
<dbReference type="RefSeq" id="XP_004994649.1">
    <property type="nucleotide sequence ID" value="XM_004994592.1"/>
</dbReference>
<dbReference type="OrthoDB" id="10264738at2759"/>
<evidence type="ECO:0000259" key="6">
    <source>
        <dbReference type="PROSITE" id="PS51746"/>
    </source>
</evidence>
<dbReference type="InterPro" id="IPR036457">
    <property type="entry name" value="PPM-type-like_dom_sf"/>
</dbReference>
<dbReference type="PANTHER" id="PTHR13832:SF827">
    <property type="entry name" value="PROTEIN PHOSPHATASE 1L"/>
    <property type="match status" value="1"/>
</dbReference>
<dbReference type="PROSITE" id="PS01032">
    <property type="entry name" value="PPM_1"/>
    <property type="match status" value="1"/>
</dbReference>
<reference evidence="7" key="1">
    <citation type="submission" date="2009-08" db="EMBL/GenBank/DDBJ databases">
        <title>Annotation of Salpingoeca rosetta.</title>
        <authorList>
            <consortium name="The Broad Institute Genome Sequencing Platform"/>
            <person name="Russ C."/>
            <person name="Cuomo C."/>
            <person name="Burger G."/>
            <person name="Gray M.W."/>
            <person name="Holland P.W.H."/>
            <person name="King N."/>
            <person name="Lang F.B.F."/>
            <person name="Roger A.J."/>
            <person name="Ruiz-Trillo I."/>
            <person name="Young S.K."/>
            <person name="Zeng Q."/>
            <person name="Gargeya S."/>
            <person name="Alvarado L."/>
            <person name="Berlin A."/>
            <person name="Chapman S.B."/>
            <person name="Chen Z."/>
            <person name="Freedman E."/>
            <person name="Gellesch M."/>
            <person name="Goldberg J."/>
            <person name="Griggs A."/>
            <person name="Gujja S."/>
            <person name="Heilman E."/>
            <person name="Heiman D."/>
            <person name="Howarth C."/>
            <person name="Mehta T."/>
            <person name="Neiman D."/>
            <person name="Pearson M."/>
            <person name="Roberts A."/>
            <person name="Saif S."/>
            <person name="Shea T."/>
            <person name="Shenoy N."/>
            <person name="Sisk P."/>
            <person name="Stolte C."/>
            <person name="Sykes S."/>
            <person name="White J."/>
            <person name="Yandava C."/>
            <person name="Haas B."/>
            <person name="Nusbaum C."/>
            <person name="Birren B."/>
        </authorList>
    </citation>
    <scope>NUCLEOTIDE SEQUENCE [LARGE SCALE GENOMIC DNA]</scope>
    <source>
        <strain evidence="7">ATCC 50818</strain>
    </source>
</reference>
<dbReference type="InterPro" id="IPR015655">
    <property type="entry name" value="PP2C"/>
</dbReference>
<evidence type="ECO:0000256" key="4">
    <source>
        <dbReference type="RuleBase" id="RU003465"/>
    </source>
</evidence>
<dbReference type="PANTHER" id="PTHR13832">
    <property type="entry name" value="PROTEIN PHOSPHATASE 2C"/>
    <property type="match status" value="1"/>
</dbReference>
<dbReference type="EMBL" id="GL832964">
    <property type="protein sequence ID" value="EGD72826.1"/>
    <property type="molecule type" value="Genomic_DNA"/>
</dbReference>
<sequence>MGQFLDKPNTEKESHFNGISEGAHYGLSSMQGWRIHMEDAHTHVTNIPELPNTAFFAIFDGHGGKTVAQAGSAGIMKAILSSQPFKEAKTEQDKTNAKTLEAATKQGLLDLDDLIKQEHEELRQGHDRSGSTVVTCFITPTHFVFGNCGDSRVVLVSNNVVKFASSDHKPTNASEQERVKKAGGFVEMGRVCGNLAVSRALGDYEYKDRSDLPAKDQKISAAADMTVIERTDQDNFLVMACDGIWDVCTNDQIRVFVTFYLERGYSTIQIAEKLLDHCLEIGSRDNMSVLVITLKGSPKAKSQIPENESEEQHEKRIAEEKAALSEEFAKLPQAQQPAAPPTGVVGTAPANPANPPARRPSEDDE</sequence>
<evidence type="ECO:0000256" key="1">
    <source>
        <dbReference type="ARBA" id="ARBA00022723"/>
    </source>
</evidence>
<dbReference type="FunCoup" id="F2U7S1">
    <property type="interactions" value="1941"/>
</dbReference>
<keyword evidence="8" id="KW-1185">Reference proteome</keyword>
<evidence type="ECO:0000256" key="5">
    <source>
        <dbReference type="SAM" id="MobiDB-lite"/>
    </source>
</evidence>
<proteinExistence type="inferred from homology"/>
<evidence type="ECO:0000313" key="7">
    <source>
        <dbReference type="EMBL" id="EGD72826.1"/>
    </source>
</evidence>
<dbReference type="KEGG" id="sre:PTSG_04555"/>
<gene>
    <name evidence="7" type="ORF">PTSG_04555</name>
</gene>
<dbReference type="Gene3D" id="3.60.40.10">
    <property type="entry name" value="PPM-type phosphatase domain"/>
    <property type="match status" value="1"/>
</dbReference>